<evidence type="ECO:0000256" key="1">
    <source>
        <dbReference type="SAM" id="MobiDB-lite"/>
    </source>
</evidence>
<keyword evidence="3" id="KW-1185">Reference proteome</keyword>
<comment type="caution">
    <text evidence="2">The sequence shown here is derived from an EMBL/GenBank/DDBJ whole genome shotgun (WGS) entry which is preliminary data.</text>
</comment>
<dbReference type="EMBL" id="JAYMYQ010000004">
    <property type="protein sequence ID" value="KAK7338733.1"/>
    <property type="molecule type" value="Genomic_DNA"/>
</dbReference>
<proteinExistence type="predicted"/>
<protein>
    <submittedName>
        <fullName evidence="2">Uncharacterized protein</fullName>
    </submittedName>
</protein>
<organism evidence="2 3">
    <name type="scientific">Canavalia gladiata</name>
    <name type="common">Sword bean</name>
    <name type="synonym">Dolichos gladiatus</name>
    <dbReference type="NCBI Taxonomy" id="3824"/>
    <lineage>
        <taxon>Eukaryota</taxon>
        <taxon>Viridiplantae</taxon>
        <taxon>Streptophyta</taxon>
        <taxon>Embryophyta</taxon>
        <taxon>Tracheophyta</taxon>
        <taxon>Spermatophyta</taxon>
        <taxon>Magnoliopsida</taxon>
        <taxon>eudicotyledons</taxon>
        <taxon>Gunneridae</taxon>
        <taxon>Pentapetalae</taxon>
        <taxon>rosids</taxon>
        <taxon>fabids</taxon>
        <taxon>Fabales</taxon>
        <taxon>Fabaceae</taxon>
        <taxon>Papilionoideae</taxon>
        <taxon>50 kb inversion clade</taxon>
        <taxon>NPAAA clade</taxon>
        <taxon>indigoferoid/millettioid clade</taxon>
        <taxon>Phaseoleae</taxon>
        <taxon>Canavalia</taxon>
    </lineage>
</organism>
<sequence length="176" mass="19334">MRSKAHDQHPKKREVGSADSYLDKAEQNTHVGGLELSCEKPVHAYWSTHAYGKKGCDPIASSRTSPAGILNSTSCMRRRLVNLISEGKGLEMVHLALNPRMSNTPPCNLHAISGRTMVQATSSLVFEPCLEPSSSNPRTSIMLMDKVCQLLLKWARLYIGPRPGLHAVPSGPRQIH</sequence>
<name>A0AAN9QPJ2_CANGL</name>
<evidence type="ECO:0000313" key="3">
    <source>
        <dbReference type="Proteomes" id="UP001367508"/>
    </source>
</evidence>
<reference evidence="2 3" key="1">
    <citation type="submission" date="2024-01" db="EMBL/GenBank/DDBJ databases">
        <title>The genomes of 5 underutilized Papilionoideae crops provide insights into root nodulation and disease resistanc.</title>
        <authorList>
            <person name="Jiang F."/>
        </authorList>
    </citation>
    <scope>NUCLEOTIDE SEQUENCE [LARGE SCALE GENOMIC DNA]</scope>
    <source>
        <strain evidence="2">LVBAO_FW01</strain>
        <tissue evidence="2">Leaves</tissue>
    </source>
</reference>
<accession>A0AAN9QPJ2</accession>
<feature type="region of interest" description="Disordered" evidence="1">
    <location>
        <begin position="1"/>
        <end position="22"/>
    </location>
</feature>
<dbReference type="AlphaFoldDB" id="A0AAN9QPJ2"/>
<evidence type="ECO:0000313" key="2">
    <source>
        <dbReference type="EMBL" id="KAK7338733.1"/>
    </source>
</evidence>
<gene>
    <name evidence="2" type="ORF">VNO77_19363</name>
</gene>
<dbReference type="Proteomes" id="UP001367508">
    <property type="component" value="Unassembled WGS sequence"/>
</dbReference>